<sequence length="73" mass="7809">MSKPLTDGREVDSRLQEKDGGRMPQGMGMDPLLLQRAGCSGSGCDVLLEQVTNAKAGQLVALAIHEERRFAAP</sequence>
<organism evidence="2 3">
    <name type="scientific">Bradyrhizobium nanningense</name>
    <dbReference type="NCBI Taxonomy" id="1325118"/>
    <lineage>
        <taxon>Bacteria</taxon>
        <taxon>Pseudomonadati</taxon>
        <taxon>Pseudomonadota</taxon>
        <taxon>Alphaproteobacteria</taxon>
        <taxon>Hyphomicrobiales</taxon>
        <taxon>Nitrobacteraceae</taxon>
        <taxon>Bradyrhizobium</taxon>
    </lineage>
</organism>
<feature type="compositionally biased region" description="Basic and acidic residues" evidence="1">
    <location>
        <begin position="1"/>
        <end position="21"/>
    </location>
</feature>
<protein>
    <submittedName>
        <fullName evidence="2">Uncharacterized protein</fullName>
    </submittedName>
</protein>
<name>A0A4Q0SHH8_9BRAD</name>
<gene>
    <name evidence="2" type="ORF">XH99_00810</name>
</gene>
<accession>A0A4Q0SHH8</accession>
<evidence type="ECO:0000313" key="2">
    <source>
        <dbReference type="EMBL" id="RXH38652.1"/>
    </source>
</evidence>
<comment type="caution">
    <text evidence="2">The sequence shown here is derived from an EMBL/GenBank/DDBJ whole genome shotgun (WGS) entry which is preliminary data.</text>
</comment>
<dbReference type="Proteomes" id="UP000289546">
    <property type="component" value="Unassembled WGS sequence"/>
</dbReference>
<dbReference type="EMBL" id="LBJQ01000003">
    <property type="protein sequence ID" value="RXH38652.1"/>
    <property type="molecule type" value="Genomic_DNA"/>
</dbReference>
<proteinExistence type="predicted"/>
<evidence type="ECO:0000256" key="1">
    <source>
        <dbReference type="SAM" id="MobiDB-lite"/>
    </source>
</evidence>
<feature type="region of interest" description="Disordered" evidence="1">
    <location>
        <begin position="1"/>
        <end position="29"/>
    </location>
</feature>
<keyword evidence="3" id="KW-1185">Reference proteome</keyword>
<dbReference type="AlphaFoldDB" id="A0A4Q0SHH8"/>
<evidence type="ECO:0000313" key="3">
    <source>
        <dbReference type="Proteomes" id="UP000289546"/>
    </source>
</evidence>
<reference evidence="2 3" key="1">
    <citation type="submission" date="2015-04" db="EMBL/GenBank/DDBJ databases">
        <title>Comparative genomics of rhizobia nodulating Arachis hypogaea in China.</title>
        <authorList>
            <person name="Li Y."/>
        </authorList>
    </citation>
    <scope>NUCLEOTIDE SEQUENCE [LARGE SCALE GENOMIC DNA]</scope>
    <source>
        <strain evidence="2 3">CCBAU 51757</strain>
    </source>
</reference>